<dbReference type="InterPro" id="IPR035906">
    <property type="entry name" value="MetI-like_sf"/>
</dbReference>
<dbReference type="PANTHER" id="PTHR43386:SF6">
    <property type="entry name" value="ABC TRANSPORTER PERMEASE PROTEIN"/>
    <property type="match status" value="1"/>
</dbReference>
<evidence type="ECO:0000313" key="10">
    <source>
        <dbReference type="EMBL" id="AIQ92792.1"/>
    </source>
</evidence>
<accession>A0A089NZE3</accession>
<feature type="transmembrane region" description="Helical" evidence="7">
    <location>
        <begin position="286"/>
        <end position="309"/>
    </location>
</feature>
<name>A0A089NZE3_9HYPH</name>
<evidence type="ECO:0000256" key="7">
    <source>
        <dbReference type="RuleBase" id="RU363032"/>
    </source>
</evidence>
<dbReference type="eggNOG" id="COG1173">
    <property type="taxonomic scope" value="Bacteria"/>
</dbReference>
<dbReference type="AlphaFoldDB" id="A0A089NZE3"/>
<dbReference type="InterPro" id="IPR025966">
    <property type="entry name" value="OppC_N"/>
</dbReference>
<keyword evidence="4 7" id="KW-0812">Transmembrane</keyword>
<keyword evidence="6 7" id="KW-0472">Membrane</keyword>
<protein>
    <submittedName>
        <fullName evidence="10">Binding-protein-dependent transport systems inner membrane component</fullName>
    </submittedName>
</protein>
<dbReference type="EMBL" id="CP003811">
    <property type="protein sequence ID" value="AIQ92792.1"/>
    <property type="molecule type" value="Genomic_DNA"/>
</dbReference>
<evidence type="ECO:0000256" key="6">
    <source>
        <dbReference type="ARBA" id="ARBA00023136"/>
    </source>
</evidence>
<dbReference type="PROSITE" id="PS50928">
    <property type="entry name" value="ABC_TM1"/>
    <property type="match status" value="1"/>
</dbReference>
<dbReference type="SUPFAM" id="SSF161098">
    <property type="entry name" value="MetI-like"/>
    <property type="match status" value="1"/>
</dbReference>
<dbReference type="GO" id="GO:0005886">
    <property type="term" value="C:plasma membrane"/>
    <property type="evidence" value="ECO:0007669"/>
    <property type="project" value="UniProtKB-SubCell"/>
</dbReference>
<dbReference type="InterPro" id="IPR000515">
    <property type="entry name" value="MetI-like"/>
</dbReference>
<sequence length="324" mass="34463">MTATVAPFPSSAPQAGTPSEATAPKAPPPPGLAIAAPLPDVFPARKRRGPVWTYIRRNPTIVVGGVLLLVVFLMALLAPYLGTVDPTALAPAKRTRAPSAQYWFGTDMLGRDVYSRVVYGARVSLLVGFSVAFLASIAGLAVGLVSGMVRWLDGIVMRVVDGMMSIPPILLAVALMALTRGSVQNVIIAITIAEIPRVARLVRGVVLSLREQPYVEAAVTTGTRMPAIIWRHILPNTLAPMTVQATYICASAMITEAILSFIGAGVPPSTPSWGNIMAEGRALWQVKFYIILFPAIFLSMTVLAVNLVGDGLRDALDPRMAKDV</sequence>
<gene>
    <name evidence="10" type="ORF">MOC_5037</name>
</gene>
<evidence type="ECO:0000256" key="1">
    <source>
        <dbReference type="ARBA" id="ARBA00004651"/>
    </source>
</evidence>
<dbReference type="KEGG" id="mor:MOC_5037"/>
<dbReference type="GO" id="GO:0055085">
    <property type="term" value="P:transmembrane transport"/>
    <property type="evidence" value="ECO:0007669"/>
    <property type="project" value="InterPro"/>
</dbReference>
<evidence type="ECO:0000313" key="11">
    <source>
        <dbReference type="Proteomes" id="UP000029492"/>
    </source>
</evidence>
<feature type="region of interest" description="Disordered" evidence="8">
    <location>
        <begin position="1"/>
        <end position="29"/>
    </location>
</feature>
<keyword evidence="11" id="KW-1185">Reference proteome</keyword>
<keyword evidence="5 7" id="KW-1133">Transmembrane helix</keyword>
<evidence type="ECO:0000259" key="9">
    <source>
        <dbReference type="PROSITE" id="PS50928"/>
    </source>
</evidence>
<dbReference type="Pfam" id="PF12911">
    <property type="entry name" value="OppC_N"/>
    <property type="match status" value="1"/>
</dbReference>
<feature type="transmembrane region" description="Helical" evidence="7">
    <location>
        <begin position="61"/>
        <end position="84"/>
    </location>
</feature>
<feature type="domain" description="ABC transmembrane type-1" evidence="9">
    <location>
        <begin position="125"/>
        <end position="309"/>
    </location>
</feature>
<reference evidence="10 11" key="1">
    <citation type="journal article" date="2014" name="PLoS ONE">
        <title>Genome Information of Methylobacterium oryzae, a Plant-Probiotic Methylotroph in the Phyllosphere.</title>
        <authorList>
            <person name="Kwak M.J."/>
            <person name="Jeong H."/>
            <person name="Madhaiyan M."/>
            <person name="Lee Y."/>
            <person name="Sa T.M."/>
            <person name="Oh T.K."/>
            <person name="Kim J.F."/>
        </authorList>
    </citation>
    <scope>NUCLEOTIDE SEQUENCE [LARGE SCALE GENOMIC DNA]</scope>
    <source>
        <strain evidence="10 11">CBMB20</strain>
    </source>
</reference>
<evidence type="ECO:0000256" key="5">
    <source>
        <dbReference type="ARBA" id="ARBA00022989"/>
    </source>
</evidence>
<dbReference type="HOGENOM" id="CLU_028518_1_1_5"/>
<feature type="transmembrane region" description="Helical" evidence="7">
    <location>
        <begin position="245"/>
        <end position="266"/>
    </location>
</feature>
<evidence type="ECO:0000256" key="4">
    <source>
        <dbReference type="ARBA" id="ARBA00022692"/>
    </source>
</evidence>
<dbReference type="RefSeq" id="WP_043759643.1">
    <property type="nucleotide sequence ID" value="NZ_CP003811.1"/>
</dbReference>
<keyword evidence="3" id="KW-1003">Cell membrane</keyword>
<evidence type="ECO:0000256" key="3">
    <source>
        <dbReference type="ARBA" id="ARBA00022475"/>
    </source>
</evidence>
<keyword evidence="2 7" id="KW-0813">Transport</keyword>
<organism evidence="10 11">
    <name type="scientific">Methylobacterium oryzae CBMB20</name>
    <dbReference type="NCBI Taxonomy" id="693986"/>
    <lineage>
        <taxon>Bacteria</taxon>
        <taxon>Pseudomonadati</taxon>
        <taxon>Pseudomonadota</taxon>
        <taxon>Alphaproteobacteria</taxon>
        <taxon>Hyphomicrobiales</taxon>
        <taxon>Methylobacteriaceae</taxon>
        <taxon>Methylobacterium</taxon>
    </lineage>
</organism>
<feature type="transmembrane region" description="Helical" evidence="7">
    <location>
        <begin position="125"/>
        <end position="149"/>
    </location>
</feature>
<dbReference type="PANTHER" id="PTHR43386">
    <property type="entry name" value="OLIGOPEPTIDE TRANSPORT SYSTEM PERMEASE PROTEIN APPC"/>
    <property type="match status" value="1"/>
</dbReference>
<evidence type="ECO:0000256" key="2">
    <source>
        <dbReference type="ARBA" id="ARBA00022448"/>
    </source>
</evidence>
<dbReference type="Proteomes" id="UP000029492">
    <property type="component" value="Chromosome"/>
</dbReference>
<comment type="similarity">
    <text evidence="7">Belongs to the binding-protein-dependent transport system permease family.</text>
</comment>
<dbReference type="InterPro" id="IPR050366">
    <property type="entry name" value="BP-dependent_transpt_permease"/>
</dbReference>
<comment type="subcellular location">
    <subcellularLocation>
        <location evidence="1 7">Cell membrane</location>
        <topology evidence="1 7">Multi-pass membrane protein</topology>
    </subcellularLocation>
</comment>
<dbReference type="STRING" id="693986.MOC_5037"/>
<dbReference type="Pfam" id="PF00528">
    <property type="entry name" value="BPD_transp_1"/>
    <property type="match status" value="1"/>
</dbReference>
<proteinExistence type="inferred from homology"/>
<dbReference type="Gene3D" id="1.10.3720.10">
    <property type="entry name" value="MetI-like"/>
    <property type="match status" value="1"/>
</dbReference>
<dbReference type="CDD" id="cd06261">
    <property type="entry name" value="TM_PBP2"/>
    <property type="match status" value="1"/>
</dbReference>
<evidence type="ECO:0000256" key="8">
    <source>
        <dbReference type="SAM" id="MobiDB-lite"/>
    </source>
</evidence>